<protein>
    <submittedName>
        <fullName evidence="1">IS66 Orf2 family protein</fullName>
    </submittedName>
</protein>
<sequence>MIRWSDKSVYLCCGYTDMRKSINGMTMLVKESFSLDPFDDALFVFCNKSRDRLKILEWDGDGFWLYFKRLERGYVKTFVM</sequence>
<dbReference type="EMBL" id="LGTC01000001">
    <property type="protein sequence ID" value="KNY28191.1"/>
    <property type="molecule type" value="Genomic_DNA"/>
</dbReference>
<organism evidence="1 2">
    <name type="scientific">Pseudobacteroides cellulosolvens ATCC 35603 = DSM 2933</name>
    <dbReference type="NCBI Taxonomy" id="398512"/>
    <lineage>
        <taxon>Bacteria</taxon>
        <taxon>Bacillati</taxon>
        <taxon>Bacillota</taxon>
        <taxon>Clostridia</taxon>
        <taxon>Eubacteriales</taxon>
        <taxon>Oscillospiraceae</taxon>
        <taxon>Pseudobacteroides</taxon>
    </lineage>
</organism>
<evidence type="ECO:0000313" key="1">
    <source>
        <dbReference type="EMBL" id="KNY28191.1"/>
    </source>
</evidence>
<dbReference type="Proteomes" id="UP000036923">
    <property type="component" value="Unassembled WGS sequence"/>
</dbReference>
<dbReference type="PANTHER" id="PTHR36455:SF1">
    <property type="entry name" value="BLR8292 PROTEIN"/>
    <property type="match status" value="1"/>
</dbReference>
<dbReference type="PATRIC" id="fig|398512.5.peg.3630"/>
<dbReference type="RefSeq" id="WP_082225155.1">
    <property type="nucleotide sequence ID" value="NZ_LGTC01000001.1"/>
</dbReference>
<dbReference type="InterPro" id="IPR008878">
    <property type="entry name" value="Transposase_IS66_Orf2"/>
</dbReference>
<name>A0A0L6JQV0_9FIRM</name>
<dbReference type="PANTHER" id="PTHR36455">
    <property type="match status" value="1"/>
</dbReference>
<comment type="caution">
    <text evidence="1">The sequence shown here is derived from an EMBL/GenBank/DDBJ whole genome shotgun (WGS) entry which is preliminary data.</text>
</comment>
<dbReference type="AlphaFoldDB" id="A0A0L6JQV0"/>
<dbReference type="STRING" id="398512.Bccel_3465"/>
<dbReference type="Pfam" id="PF05717">
    <property type="entry name" value="TnpB_IS66"/>
    <property type="match status" value="1"/>
</dbReference>
<evidence type="ECO:0000313" key="2">
    <source>
        <dbReference type="Proteomes" id="UP000036923"/>
    </source>
</evidence>
<reference evidence="2" key="1">
    <citation type="submission" date="2015-07" db="EMBL/GenBank/DDBJ databases">
        <title>Near-Complete Genome Sequence of the Cellulolytic Bacterium Bacteroides (Pseudobacteroides) cellulosolvens ATCC 35603.</title>
        <authorList>
            <person name="Dassa B."/>
            <person name="Utturkar S.M."/>
            <person name="Klingeman D.M."/>
            <person name="Hurt R.A."/>
            <person name="Keller M."/>
            <person name="Xu J."/>
            <person name="Reddy Y.H.K."/>
            <person name="Borovok I."/>
            <person name="Grinberg I.R."/>
            <person name="Lamed R."/>
            <person name="Zhivin O."/>
            <person name="Bayer E.A."/>
            <person name="Brown S.D."/>
        </authorList>
    </citation>
    <scope>NUCLEOTIDE SEQUENCE [LARGE SCALE GENOMIC DNA]</scope>
    <source>
        <strain evidence="2">DSM 2933</strain>
    </source>
</reference>
<gene>
    <name evidence="1" type="ORF">Bccel_3465</name>
</gene>
<keyword evidence="2" id="KW-1185">Reference proteome</keyword>
<accession>A0A0L6JQV0</accession>
<proteinExistence type="predicted"/>
<dbReference type="NCBIfam" id="NF033819">
    <property type="entry name" value="IS66_TnpB"/>
    <property type="match status" value="1"/>
</dbReference>